<sequence>MNKDILHKAQLPESKMSVTLLADGSGETSNSGSANNTANEARTEQSWNARTGETGDPRENPPTSCIVRHYSHLRISGSDPARGIEPISPWWEASSLTAQTPLSLRKRLSKQIFALEAKRAASETPTLKWCRLGCEGGGGRRAVESPTPAGVFSHAPGYANSISSSESDPPRVIPICKNTRVEEPLCLVCGAHGAASPLPKNTYEYRGAEFWHVVNVTDADFAWRVFPRFSRLPPLLHSAAAPYLSRFTLIGSQDLGVNSRSNLSTTLQSPRWMPFSSVHGVHHESTSCTTPGVKHETIRQAACCSASWNEGRTDKVCYYANVFLLCLVFEMIFGCTCKLHMESFHLQLTQVLCLSPNAKMKFAVQSSGRSFHETCHPSTHASSHGGFFGLTKPSIEHCTRPITKTSLETASSQSNLFTESSIQAAMLASMESSKKSSIVTYRLLLARDSNPHTEMTDRCSGALEGKGAIVRLTLRSQHRAYGAHCCQIASSLLDKDNTSSGNSARRNEERVNNRDRVLERESECSHRTLQSESETLYRGAARVAVGVPLCRPVAKYIRQLGPDDAPTLRPTLLVSLRGHIDAGGRREGNNAGRAELLTCQDQPITPRRHDIEELRSSVANYQWIDPETILRPANPRYPLPRVLVFVNASQVRTLRGSRQSWTAYPRSLGDDEEIVAALLSPPAGNHLVNPPPPFSTSLQVNLSIYPSASFSRVKSDFFSPPPLSAKQHPRTVREACEFVWQQPNARFHHRGSKLHPGSDLRSTQETVAPFEFRAGLAIEMKFISNRRNWPSQISTRDQQPSSTNQLVLRSVCGDANYVLGGQRALCFEQQSCKVTSVLSVSIGRKSLLADKIGGEKSTPKCEGACVHYSPRSASKSLSDGSFFTETWLYDVRILSHGEEGLQNTIYSHALIPGRVTGFSQVGIVPDDAVGGVGFLGDLPFPPPPHSGAAPYSLQSPSSALKTSLSDAGKGWRTGQEHDGPEEGVGGYVSSFVPPNPSHRSVSLPRTPVCSMSQQQTMARAVARSLQLCEVTGRLRNKQWRVLLPDHSSFVK</sequence>
<dbReference type="EMBL" id="JARBHB010000010">
    <property type="protein sequence ID" value="KAJ8873628.1"/>
    <property type="molecule type" value="Genomic_DNA"/>
</dbReference>
<feature type="compositionally biased region" description="Basic and acidic residues" evidence="1">
    <location>
        <begin position="505"/>
        <end position="519"/>
    </location>
</feature>
<comment type="caution">
    <text evidence="2">The sequence shown here is derived from an EMBL/GenBank/DDBJ whole genome shotgun (WGS) entry which is preliminary data.</text>
</comment>
<feature type="compositionally biased region" description="Polar residues" evidence="1">
    <location>
        <begin position="952"/>
        <end position="965"/>
    </location>
</feature>
<dbReference type="Proteomes" id="UP001159363">
    <property type="component" value="Chromosome 9"/>
</dbReference>
<accession>A0ABQ9GNM4</accession>
<reference evidence="2 3" key="1">
    <citation type="submission" date="2023-02" db="EMBL/GenBank/DDBJ databases">
        <title>LHISI_Scaffold_Assembly.</title>
        <authorList>
            <person name="Stuart O.P."/>
            <person name="Cleave R."/>
            <person name="Magrath M.J.L."/>
            <person name="Mikheyev A.S."/>
        </authorList>
    </citation>
    <scope>NUCLEOTIDE SEQUENCE [LARGE SCALE GENOMIC DNA]</scope>
    <source>
        <strain evidence="2">Daus_M_001</strain>
        <tissue evidence="2">Leg muscle</tissue>
    </source>
</reference>
<proteinExistence type="predicted"/>
<name>A0ABQ9GNM4_9NEOP</name>
<feature type="compositionally biased region" description="Low complexity" evidence="1">
    <location>
        <begin position="24"/>
        <end position="40"/>
    </location>
</feature>
<organism evidence="2 3">
    <name type="scientific">Dryococelus australis</name>
    <dbReference type="NCBI Taxonomy" id="614101"/>
    <lineage>
        <taxon>Eukaryota</taxon>
        <taxon>Metazoa</taxon>
        <taxon>Ecdysozoa</taxon>
        <taxon>Arthropoda</taxon>
        <taxon>Hexapoda</taxon>
        <taxon>Insecta</taxon>
        <taxon>Pterygota</taxon>
        <taxon>Neoptera</taxon>
        <taxon>Polyneoptera</taxon>
        <taxon>Phasmatodea</taxon>
        <taxon>Verophasmatodea</taxon>
        <taxon>Anareolatae</taxon>
        <taxon>Phasmatidae</taxon>
        <taxon>Eurycanthinae</taxon>
        <taxon>Dryococelus</taxon>
    </lineage>
</organism>
<evidence type="ECO:0000256" key="1">
    <source>
        <dbReference type="SAM" id="MobiDB-lite"/>
    </source>
</evidence>
<protein>
    <submittedName>
        <fullName evidence="2">Uncharacterized protein</fullName>
    </submittedName>
</protein>
<feature type="region of interest" description="Disordered" evidence="1">
    <location>
        <begin position="945"/>
        <end position="1007"/>
    </location>
</feature>
<feature type="region of interest" description="Disordered" evidence="1">
    <location>
        <begin position="1"/>
        <end position="64"/>
    </location>
</feature>
<feature type="region of interest" description="Disordered" evidence="1">
    <location>
        <begin position="495"/>
        <end position="519"/>
    </location>
</feature>
<evidence type="ECO:0000313" key="3">
    <source>
        <dbReference type="Proteomes" id="UP001159363"/>
    </source>
</evidence>
<keyword evidence="3" id="KW-1185">Reference proteome</keyword>
<evidence type="ECO:0000313" key="2">
    <source>
        <dbReference type="EMBL" id="KAJ8873628.1"/>
    </source>
</evidence>
<gene>
    <name evidence="2" type="ORF">PR048_024450</name>
</gene>